<name>G3TZT6_LOXAF</name>
<dbReference type="Pfam" id="PF14653">
    <property type="entry name" value="IGFL"/>
    <property type="match status" value="1"/>
</dbReference>
<proteinExistence type="inferred from homology"/>
<dbReference type="InterPro" id="IPR032744">
    <property type="entry name" value="IGFL"/>
</dbReference>
<feature type="chain" id="PRO_5003455984" description="IGF like family member 3" evidence="5">
    <location>
        <begin position="24"/>
        <end position="109"/>
    </location>
</feature>
<keyword evidence="3" id="KW-0964">Secreted</keyword>
<evidence type="ECO:0000256" key="1">
    <source>
        <dbReference type="ARBA" id="ARBA00004613"/>
    </source>
</evidence>
<evidence type="ECO:0000313" key="6">
    <source>
        <dbReference type="Ensembl" id="ENSLAFP00000021094.1"/>
    </source>
</evidence>
<evidence type="ECO:0000256" key="2">
    <source>
        <dbReference type="ARBA" id="ARBA00009529"/>
    </source>
</evidence>
<evidence type="ECO:0000313" key="7">
    <source>
        <dbReference type="Proteomes" id="UP000007646"/>
    </source>
</evidence>
<dbReference type="GO" id="GO:0005615">
    <property type="term" value="C:extracellular space"/>
    <property type="evidence" value="ECO:0007669"/>
    <property type="project" value="TreeGrafter"/>
</dbReference>
<feature type="signal peptide" evidence="5">
    <location>
        <begin position="1"/>
        <end position="23"/>
    </location>
</feature>
<dbReference type="OMA" id="MIPRRCI"/>
<comment type="subcellular location">
    <subcellularLocation>
        <location evidence="1">Secreted</location>
    </subcellularLocation>
</comment>
<dbReference type="eggNOG" id="ENOG502TJ2N">
    <property type="taxonomic scope" value="Eukaryota"/>
</dbReference>
<reference evidence="6 7" key="1">
    <citation type="submission" date="2009-06" db="EMBL/GenBank/DDBJ databases">
        <title>The Genome Sequence of Loxodonta africana (African elephant).</title>
        <authorList>
            <person name="Di Palma F."/>
            <person name="Heiman D."/>
            <person name="Young S."/>
            <person name="Johnson J."/>
            <person name="Lander E.S."/>
            <person name="Lindblad-Toh K."/>
        </authorList>
    </citation>
    <scope>NUCLEOTIDE SEQUENCE [LARGE SCALE GENOMIC DNA]</scope>
    <source>
        <strain evidence="6 7">Isolate ISIS603380</strain>
    </source>
</reference>
<dbReference type="PANTHER" id="PTHR34827:SF5">
    <property type="entry name" value="INSULIN GROWTH FACTOR-LIKE FAMILY MEMBER 3"/>
    <property type="match status" value="1"/>
</dbReference>
<reference evidence="6" key="2">
    <citation type="submission" date="2025-08" db="UniProtKB">
        <authorList>
            <consortium name="Ensembl"/>
        </authorList>
    </citation>
    <scope>IDENTIFICATION</scope>
    <source>
        <strain evidence="6">Isolate ISIS603380</strain>
    </source>
</reference>
<comment type="similarity">
    <text evidence="2">Belongs to the IGFL family.</text>
</comment>
<accession>G3TZT6</accession>
<evidence type="ECO:0008006" key="8">
    <source>
        <dbReference type="Google" id="ProtNLM"/>
    </source>
</evidence>
<dbReference type="Ensembl" id="ENSLAFT00000036643.1">
    <property type="protein sequence ID" value="ENSLAFP00000021094.1"/>
    <property type="gene ID" value="ENSLAFG00000028836.1"/>
</dbReference>
<evidence type="ECO:0000256" key="4">
    <source>
        <dbReference type="ARBA" id="ARBA00022729"/>
    </source>
</evidence>
<evidence type="ECO:0000256" key="5">
    <source>
        <dbReference type="SAM" id="SignalP"/>
    </source>
</evidence>
<reference evidence="6" key="3">
    <citation type="submission" date="2025-09" db="UniProtKB">
        <authorList>
            <consortium name="Ensembl"/>
        </authorList>
    </citation>
    <scope>IDENTIFICATION</scope>
    <source>
        <strain evidence="6">Isolate ISIS603380</strain>
    </source>
</reference>
<protein>
    <recommendedName>
        <fullName evidence="8">IGF like family member 3</fullName>
    </recommendedName>
</protein>
<dbReference type="Proteomes" id="UP000007646">
    <property type="component" value="Unassembled WGS sequence"/>
</dbReference>
<keyword evidence="7" id="KW-1185">Reference proteome</keyword>
<evidence type="ECO:0000256" key="3">
    <source>
        <dbReference type="ARBA" id="ARBA00022525"/>
    </source>
</evidence>
<dbReference type="GO" id="GO:0005102">
    <property type="term" value="F:signaling receptor binding"/>
    <property type="evidence" value="ECO:0007669"/>
    <property type="project" value="TreeGrafter"/>
</dbReference>
<dbReference type="AlphaFoldDB" id="G3TZT6"/>
<dbReference type="InParanoid" id="G3TZT6"/>
<organism evidence="6 7">
    <name type="scientific">Loxodonta africana</name>
    <name type="common">African elephant</name>
    <dbReference type="NCBI Taxonomy" id="9785"/>
    <lineage>
        <taxon>Eukaryota</taxon>
        <taxon>Metazoa</taxon>
        <taxon>Chordata</taxon>
        <taxon>Craniata</taxon>
        <taxon>Vertebrata</taxon>
        <taxon>Euteleostomi</taxon>
        <taxon>Mammalia</taxon>
        <taxon>Eutheria</taxon>
        <taxon>Afrotheria</taxon>
        <taxon>Proboscidea</taxon>
        <taxon>Elephantidae</taxon>
        <taxon>Loxodonta</taxon>
    </lineage>
</organism>
<sequence>SLPFLPTAALGVLTFLWAGTADATGSGLWVCRPAPRCGDQIYNPSQHCCYYGTILTMNQTRPCGPNCTFWPCFELCCSEYIGFQKKYVVRLKVQGLKSQCFTSPVSSNC</sequence>
<dbReference type="PANTHER" id="PTHR34827">
    <property type="entry name" value="INSULIN GROWTH FACTOR-LIKE FAMILY MEMBER 3-RELATED"/>
    <property type="match status" value="1"/>
</dbReference>
<dbReference type="GeneTree" id="ENSGT00390000009557"/>
<keyword evidence="4 5" id="KW-0732">Signal</keyword>